<gene>
    <name evidence="1" type="ORF">J7S33_06955</name>
</gene>
<dbReference type="SUPFAM" id="SSF53187">
    <property type="entry name" value="Zn-dependent exopeptidases"/>
    <property type="match status" value="1"/>
</dbReference>
<sequence length="69" mass="7148">MGQAARAAVDIATAVWNARDLMNTLLNEPSPAAFADRVNDMSAALDRGAEVLDEVELEAQSYGGVAAVG</sequence>
<dbReference type="Proteomes" id="UP000671828">
    <property type="component" value="Chromosome"/>
</dbReference>
<accession>A0A8T8I1M8</accession>
<dbReference type="EMBL" id="CP072788">
    <property type="protein sequence ID" value="QTR04589.1"/>
    <property type="molecule type" value="Genomic_DNA"/>
</dbReference>
<evidence type="ECO:0000313" key="1">
    <source>
        <dbReference type="EMBL" id="QTR04589.1"/>
    </source>
</evidence>
<name>A0A8T8I1M8_9PSEU</name>
<organism evidence="1 2">
    <name type="scientific">Saccharothrix algeriensis</name>
    <dbReference type="NCBI Taxonomy" id="173560"/>
    <lineage>
        <taxon>Bacteria</taxon>
        <taxon>Bacillati</taxon>
        <taxon>Actinomycetota</taxon>
        <taxon>Actinomycetes</taxon>
        <taxon>Pseudonocardiales</taxon>
        <taxon>Pseudonocardiaceae</taxon>
        <taxon>Saccharothrix</taxon>
    </lineage>
</organism>
<keyword evidence="1" id="KW-0378">Hydrolase</keyword>
<proteinExistence type="predicted"/>
<dbReference type="AlphaFoldDB" id="A0A8T8I1M8"/>
<feature type="non-terminal residue" evidence="1">
    <location>
        <position position="69"/>
    </location>
</feature>
<protein>
    <submittedName>
        <fullName evidence="1">Leucyl aminopeptidase</fullName>
    </submittedName>
</protein>
<keyword evidence="1" id="KW-0645">Protease</keyword>
<dbReference type="GO" id="GO:0004177">
    <property type="term" value="F:aminopeptidase activity"/>
    <property type="evidence" value="ECO:0007669"/>
    <property type="project" value="UniProtKB-KW"/>
</dbReference>
<dbReference type="Gene3D" id="3.40.630.10">
    <property type="entry name" value="Zn peptidases"/>
    <property type="match status" value="1"/>
</dbReference>
<reference evidence="1" key="1">
    <citation type="submission" date="2021-04" db="EMBL/GenBank/DDBJ databases">
        <title>Saccharothrix algeriensis WGS.</title>
        <authorList>
            <person name="Stuskova K."/>
            <person name="Hakalova E."/>
            <person name="Tebbal A.B."/>
            <person name="Eichmeier A."/>
        </authorList>
    </citation>
    <scope>NUCLEOTIDE SEQUENCE</scope>
    <source>
        <strain evidence="1">NRRL B-24137</strain>
    </source>
</reference>
<evidence type="ECO:0000313" key="2">
    <source>
        <dbReference type="Proteomes" id="UP000671828"/>
    </source>
</evidence>
<keyword evidence="1" id="KW-0031">Aminopeptidase</keyword>